<evidence type="ECO:0000256" key="7">
    <source>
        <dbReference type="ARBA" id="ARBA00022989"/>
    </source>
</evidence>
<reference evidence="13" key="1">
    <citation type="journal article" date="2018" name="Nat. Microbiol.">
        <title>Leveraging single-cell genomics to expand the fungal tree of life.</title>
        <authorList>
            <person name="Ahrendt S.R."/>
            <person name="Quandt C.A."/>
            <person name="Ciobanu D."/>
            <person name="Clum A."/>
            <person name="Salamov A."/>
            <person name="Andreopoulos B."/>
            <person name="Cheng J.F."/>
            <person name="Woyke T."/>
            <person name="Pelin A."/>
            <person name="Henrissat B."/>
            <person name="Reynolds N.K."/>
            <person name="Benny G.L."/>
            <person name="Smith M.E."/>
            <person name="James T.Y."/>
            <person name="Grigoriev I.V."/>
        </authorList>
    </citation>
    <scope>NUCLEOTIDE SEQUENCE [LARGE SCALE GENOMIC DNA]</scope>
    <source>
        <strain evidence="13">Benny S71-1</strain>
    </source>
</reference>
<sequence length="178" mass="20541">MRYTACTCDPNEFISQRYTLRPVLYGRETELFIVMTMYNEDDILFCRTFNSVMKNVAHLCSRNRSRMWGQEGWKKVVVCIVSDGRNKIHPRTLKVIGAIGAYQDGIAKNSFNGKEVTAHLFEYTTQVSMDSELKLRTANDGVVPVQILFCLKERNAKKINSHRWFFNAFGQVLKPNVC</sequence>
<keyword evidence="4 10" id="KW-0328">Glycosyltransferase</keyword>
<dbReference type="PANTHER" id="PTHR22914:SF9">
    <property type="entry name" value="CHITIN SYNTHASE 1"/>
    <property type="match status" value="1"/>
</dbReference>
<evidence type="ECO:0000313" key="13">
    <source>
        <dbReference type="Proteomes" id="UP000278143"/>
    </source>
</evidence>
<evidence type="ECO:0000256" key="1">
    <source>
        <dbReference type="ARBA" id="ARBA00004651"/>
    </source>
</evidence>
<comment type="catalytic activity">
    <reaction evidence="10">
        <text>[(1-&gt;4)-N-acetyl-beta-D-glucosaminyl](n) + UDP-N-acetyl-alpha-D-glucosamine = [(1-&gt;4)-N-acetyl-beta-D-glucosaminyl](n+1) + UDP + H(+)</text>
        <dbReference type="Rhea" id="RHEA:16637"/>
        <dbReference type="Rhea" id="RHEA-COMP:9593"/>
        <dbReference type="Rhea" id="RHEA-COMP:9595"/>
        <dbReference type="ChEBI" id="CHEBI:15378"/>
        <dbReference type="ChEBI" id="CHEBI:17029"/>
        <dbReference type="ChEBI" id="CHEBI:57705"/>
        <dbReference type="ChEBI" id="CHEBI:58223"/>
        <dbReference type="EC" id="2.4.1.16"/>
    </reaction>
</comment>
<evidence type="ECO:0000256" key="3">
    <source>
        <dbReference type="ARBA" id="ARBA00022475"/>
    </source>
</evidence>
<dbReference type="EMBL" id="KZ989938">
    <property type="protein sequence ID" value="RKP24984.1"/>
    <property type="molecule type" value="Genomic_DNA"/>
</dbReference>
<dbReference type="OrthoDB" id="2429941at2759"/>
<dbReference type="Pfam" id="PF08407">
    <property type="entry name" value="Chitin_synth_1N"/>
    <property type="match status" value="1"/>
</dbReference>
<dbReference type="Proteomes" id="UP000278143">
    <property type="component" value="Unassembled WGS sequence"/>
</dbReference>
<keyword evidence="6" id="KW-0812">Transmembrane</keyword>
<keyword evidence="3 10" id="KW-1003">Cell membrane</keyword>
<dbReference type="GO" id="GO:0004100">
    <property type="term" value="F:chitin synthase activity"/>
    <property type="evidence" value="ECO:0007669"/>
    <property type="project" value="UniProtKB-UniRule"/>
</dbReference>
<comment type="subcellular location">
    <subcellularLocation>
        <location evidence="1 10">Cell membrane</location>
        <topology evidence="1 10">Multi-pass membrane protein</topology>
    </subcellularLocation>
</comment>
<comment type="function">
    <text evidence="10">Polymerizes chitin, a structural polymer of the cell wall and septum, by transferring the sugar moiety of UDP-GlcNAc to the non-reducing end of the growing chitin polymer.</text>
</comment>
<keyword evidence="8" id="KW-0472">Membrane</keyword>
<gene>
    <name evidence="12" type="ORF">SYNPS1DRAFT_16324</name>
</gene>
<evidence type="ECO:0000256" key="6">
    <source>
        <dbReference type="ARBA" id="ARBA00022692"/>
    </source>
</evidence>
<dbReference type="GO" id="GO:0006031">
    <property type="term" value="P:chitin biosynthetic process"/>
    <property type="evidence" value="ECO:0007669"/>
    <property type="project" value="UniProtKB-UniRule"/>
</dbReference>
<evidence type="ECO:0000256" key="10">
    <source>
        <dbReference type="RuleBase" id="RU366040"/>
    </source>
</evidence>
<dbReference type="PANTHER" id="PTHR22914">
    <property type="entry name" value="CHITIN SYNTHASE"/>
    <property type="match status" value="1"/>
</dbReference>
<dbReference type="EC" id="2.4.1.16" evidence="2 10"/>
<dbReference type="AlphaFoldDB" id="A0A4P9YY65"/>
<evidence type="ECO:0000313" key="12">
    <source>
        <dbReference type="EMBL" id="RKP24984.1"/>
    </source>
</evidence>
<evidence type="ECO:0000256" key="2">
    <source>
        <dbReference type="ARBA" id="ARBA00012543"/>
    </source>
</evidence>
<dbReference type="GO" id="GO:0030428">
    <property type="term" value="C:cell septum"/>
    <property type="evidence" value="ECO:0007669"/>
    <property type="project" value="TreeGrafter"/>
</dbReference>
<accession>A0A4P9YY65</accession>
<evidence type="ECO:0000256" key="4">
    <source>
        <dbReference type="ARBA" id="ARBA00022676"/>
    </source>
</evidence>
<dbReference type="InterPro" id="IPR013616">
    <property type="entry name" value="Chitin_synth_N"/>
</dbReference>
<feature type="non-terminal residue" evidence="12">
    <location>
        <position position="178"/>
    </location>
</feature>
<dbReference type="GO" id="GO:0071555">
    <property type="term" value="P:cell wall organization"/>
    <property type="evidence" value="ECO:0007669"/>
    <property type="project" value="UniProtKB-KW"/>
</dbReference>
<dbReference type="Pfam" id="PF01644">
    <property type="entry name" value="Chitin_synth_1"/>
    <property type="match status" value="1"/>
</dbReference>
<evidence type="ECO:0000256" key="5">
    <source>
        <dbReference type="ARBA" id="ARBA00022679"/>
    </source>
</evidence>
<dbReference type="InterPro" id="IPR004835">
    <property type="entry name" value="Chitin_synth"/>
</dbReference>
<comment type="similarity">
    <text evidence="10">Belongs to the chitin synthase family.</text>
</comment>
<keyword evidence="13" id="KW-1185">Reference proteome</keyword>
<keyword evidence="9 10" id="KW-0961">Cell wall biogenesis/degradation</keyword>
<evidence type="ECO:0000256" key="9">
    <source>
        <dbReference type="ARBA" id="ARBA00023316"/>
    </source>
</evidence>
<keyword evidence="5 10" id="KW-0808">Transferase</keyword>
<name>A0A4P9YY65_9FUNG</name>
<proteinExistence type="inferred from homology"/>
<evidence type="ECO:0000256" key="8">
    <source>
        <dbReference type="ARBA" id="ARBA00023136"/>
    </source>
</evidence>
<feature type="domain" description="Chitin synthase N-terminal" evidence="11">
    <location>
        <begin position="1"/>
        <end position="30"/>
    </location>
</feature>
<protein>
    <recommendedName>
        <fullName evidence="2 10">Chitin synthase</fullName>
        <ecNumber evidence="2 10">2.4.1.16</ecNumber>
    </recommendedName>
</protein>
<organism evidence="12 13">
    <name type="scientific">Syncephalis pseudoplumigaleata</name>
    <dbReference type="NCBI Taxonomy" id="1712513"/>
    <lineage>
        <taxon>Eukaryota</taxon>
        <taxon>Fungi</taxon>
        <taxon>Fungi incertae sedis</taxon>
        <taxon>Zoopagomycota</taxon>
        <taxon>Zoopagomycotina</taxon>
        <taxon>Zoopagomycetes</taxon>
        <taxon>Zoopagales</taxon>
        <taxon>Piptocephalidaceae</taxon>
        <taxon>Syncephalis</taxon>
    </lineage>
</organism>
<evidence type="ECO:0000259" key="11">
    <source>
        <dbReference type="Pfam" id="PF08407"/>
    </source>
</evidence>
<keyword evidence="7" id="KW-1133">Transmembrane helix</keyword>
<dbReference type="GO" id="GO:0005886">
    <property type="term" value="C:plasma membrane"/>
    <property type="evidence" value="ECO:0007669"/>
    <property type="project" value="UniProtKB-SubCell"/>
</dbReference>